<feature type="transmembrane region" description="Helical" evidence="1">
    <location>
        <begin position="278"/>
        <end position="299"/>
    </location>
</feature>
<keyword evidence="1" id="KW-0812">Transmembrane</keyword>
<dbReference type="InterPro" id="IPR021924">
    <property type="entry name" value="DUF3537"/>
</dbReference>
<evidence type="ECO:0000256" key="1">
    <source>
        <dbReference type="SAM" id="Phobius"/>
    </source>
</evidence>
<feature type="transmembrane region" description="Helical" evidence="1">
    <location>
        <begin position="140"/>
        <end position="158"/>
    </location>
</feature>
<dbReference type="PANTHER" id="PTHR31963">
    <property type="entry name" value="RAS GUANINE NUCLEOTIDE EXCHANGE FACTOR K"/>
    <property type="match status" value="1"/>
</dbReference>
<keyword evidence="1" id="KW-0472">Membrane</keyword>
<evidence type="ECO:0000313" key="2">
    <source>
        <dbReference type="EMBL" id="KAJ8752049.1"/>
    </source>
</evidence>
<name>A0AAV8SIY3_9ROSI</name>
<gene>
    <name evidence="2" type="ORF">K2173_001075</name>
</gene>
<sequence length="425" mass="47774">MAEPEGSLASAETPLMELDEQSETHLENSLNHLENFLKVFGFCQFSFLSLALSWASFLLLGVALPLLIIVYRRCSHCEHYVIRRFELQVLVLRSLAAAVSLIPISTNLRKFGLRKFLFVDRSHGHKDQFRDEYIKKILGFFKWLVIWLLPCLLLKVVREIVLVLHFHQECWWRSVAELFGLIFSWTYSTTIFLSGCALFHLVCNLLVIHFESYGKLLESDLEISEYIEEHIRLTHCLSKISHRFRIFFLLVLSASTATQFVALLQTTGNGQLVNLINGGNFAVTAIVELVGIIICLHGAAKITGRAQSVAAVASRWHSLVTCGPINPSQSTITINGSSSEPDSLPISYSEADLESVGYMPVPTNSQLASYMSAYHKREALVMYLQSNPGGFTVFGWTIDRGLIITIFFIEMSLVLFVLGETLTVS</sequence>
<reference evidence="2 3" key="1">
    <citation type="submission" date="2021-09" db="EMBL/GenBank/DDBJ databases">
        <title>Genomic insights and catalytic innovation underlie evolution of tropane alkaloids biosynthesis.</title>
        <authorList>
            <person name="Wang Y.-J."/>
            <person name="Tian T."/>
            <person name="Huang J.-P."/>
            <person name="Huang S.-X."/>
        </authorList>
    </citation>
    <scope>NUCLEOTIDE SEQUENCE [LARGE SCALE GENOMIC DNA]</scope>
    <source>
        <strain evidence="2">KIB-2018</strain>
        <tissue evidence="2">Leaf</tissue>
    </source>
</reference>
<keyword evidence="3" id="KW-1185">Reference proteome</keyword>
<dbReference type="Proteomes" id="UP001159364">
    <property type="component" value="Linkage Group LG10"/>
</dbReference>
<evidence type="ECO:0008006" key="4">
    <source>
        <dbReference type="Google" id="ProtNLM"/>
    </source>
</evidence>
<feature type="transmembrane region" description="Helical" evidence="1">
    <location>
        <begin position="246"/>
        <end position="266"/>
    </location>
</feature>
<keyword evidence="1" id="KW-1133">Transmembrane helix</keyword>
<comment type="caution">
    <text evidence="2">The sequence shown here is derived from an EMBL/GenBank/DDBJ whole genome shotgun (WGS) entry which is preliminary data.</text>
</comment>
<dbReference type="AlphaFoldDB" id="A0AAV8SIY3"/>
<feature type="transmembrane region" description="Helical" evidence="1">
    <location>
        <begin position="178"/>
        <end position="207"/>
    </location>
</feature>
<dbReference type="Pfam" id="PF12056">
    <property type="entry name" value="DUF3537"/>
    <property type="match status" value="1"/>
</dbReference>
<dbReference type="EMBL" id="JAIWQS010000010">
    <property type="protein sequence ID" value="KAJ8752049.1"/>
    <property type="molecule type" value="Genomic_DNA"/>
</dbReference>
<feature type="transmembrane region" description="Helical" evidence="1">
    <location>
        <begin position="401"/>
        <end position="419"/>
    </location>
</feature>
<feature type="transmembrane region" description="Helical" evidence="1">
    <location>
        <begin position="47"/>
        <end position="70"/>
    </location>
</feature>
<protein>
    <recommendedName>
        <fullName evidence="4">Gustatory receptor</fullName>
    </recommendedName>
</protein>
<dbReference type="PANTHER" id="PTHR31963:SF28">
    <property type="entry name" value="GUSTATORY RECEPTOR"/>
    <property type="match status" value="1"/>
</dbReference>
<proteinExistence type="predicted"/>
<organism evidence="2 3">
    <name type="scientific">Erythroxylum novogranatense</name>
    <dbReference type="NCBI Taxonomy" id="1862640"/>
    <lineage>
        <taxon>Eukaryota</taxon>
        <taxon>Viridiplantae</taxon>
        <taxon>Streptophyta</taxon>
        <taxon>Embryophyta</taxon>
        <taxon>Tracheophyta</taxon>
        <taxon>Spermatophyta</taxon>
        <taxon>Magnoliopsida</taxon>
        <taxon>eudicotyledons</taxon>
        <taxon>Gunneridae</taxon>
        <taxon>Pentapetalae</taxon>
        <taxon>rosids</taxon>
        <taxon>fabids</taxon>
        <taxon>Malpighiales</taxon>
        <taxon>Erythroxylaceae</taxon>
        <taxon>Erythroxylum</taxon>
    </lineage>
</organism>
<evidence type="ECO:0000313" key="3">
    <source>
        <dbReference type="Proteomes" id="UP001159364"/>
    </source>
</evidence>
<accession>A0AAV8SIY3</accession>